<reference evidence="2" key="1">
    <citation type="journal article" date="2022" name="ISME J.">
        <title>Identification of active gaseous-alkane degraders at natural gas seeps.</title>
        <authorList>
            <person name="Farhan Ul Haque M."/>
            <person name="Hernandez M."/>
            <person name="Crombie A.T."/>
            <person name="Murrell J.C."/>
        </authorList>
    </citation>
    <scope>NUCLEOTIDE SEQUENCE</scope>
    <source>
        <strain evidence="2">PC2</strain>
    </source>
</reference>
<evidence type="ECO:0000313" key="1">
    <source>
        <dbReference type="EMBL" id="MCI4684934.1"/>
    </source>
</evidence>
<dbReference type="NCBIfam" id="NF047595">
    <property type="entry name" value="IS66_ISRel24_TnpA"/>
    <property type="match status" value="1"/>
</dbReference>
<dbReference type="SUPFAM" id="SSF48295">
    <property type="entry name" value="TrpR-like"/>
    <property type="match status" value="1"/>
</dbReference>
<organism evidence="2 3">
    <name type="scientific">Candidatus Rhodoblastus alkanivorans</name>
    <dbReference type="NCBI Taxonomy" id="2954117"/>
    <lineage>
        <taxon>Bacteria</taxon>
        <taxon>Pseudomonadati</taxon>
        <taxon>Pseudomonadota</taxon>
        <taxon>Alphaproteobacteria</taxon>
        <taxon>Hyphomicrobiales</taxon>
        <taxon>Rhodoblastaceae</taxon>
        <taxon>Rhodoblastus</taxon>
    </lineage>
</organism>
<proteinExistence type="predicted"/>
<evidence type="ECO:0000313" key="2">
    <source>
        <dbReference type="EMBL" id="MCI4685071.1"/>
    </source>
</evidence>
<gene>
    <name evidence="1" type="ORF">K2U94_19540</name>
    <name evidence="2" type="ORF">K2U94_20310</name>
</gene>
<name>A0ABS9ZCL2_9HYPH</name>
<dbReference type="EMBL" id="JAIVFP010000004">
    <property type="protein sequence ID" value="MCI4685071.1"/>
    <property type="molecule type" value="Genomic_DNA"/>
</dbReference>
<accession>A0ABS9ZCL2</accession>
<comment type="caution">
    <text evidence="2">The sequence shown here is derived from an EMBL/GenBank/DDBJ whole genome shotgun (WGS) entry which is preliminary data.</text>
</comment>
<keyword evidence="3" id="KW-1185">Reference proteome</keyword>
<dbReference type="InterPro" id="IPR002514">
    <property type="entry name" value="Transposase_8"/>
</dbReference>
<dbReference type="InterPro" id="IPR010921">
    <property type="entry name" value="Trp_repressor/repl_initiator"/>
</dbReference>
<dbReference type="Pfam" id="PF01527">
    <property type="entry name" value="HTH_Tnp_1"/>
    <property type="match status" value="1"/>
</dbReference>
<dbReference type="EMBL" id="JAIVFP010000002">
    <property type="protein sequence ID" value="MCI4684934.1"/>
    <property type="molecule type" value="Genomic_DNA"/>
</dbReference>
<sequence length="116" mass="12478">MAHSILLTGPDRRRSWSDDERREILAEAFAPGAIVAAVARRREVSTGLIYTWRRNAMRESGAPFLRALVTHDPPPADKPTPQLAPAIVVDLPGGARVSISASACADLIAATLRGLR</sequence>
<protein>
    <submittedName>
        <fullName evidence="2">Transposase</fullName>
    </submittedName>
</protein>
<dbReference type="RefSeq" id="WP_272884932.1">
    <property type="nucleotide sequence ID" value="NZ_JAIVFK010000087.1"/>
</dbReference>
<evidence type="ECO:0000313" key="3">
    <source>
        <dbReference type="Proteomes" id="UP001139104"/>
    </source>
</evidence>
<dbReference type="Proteomes" id="UP001139104">
    <property type="component" value="Unassembled WGS sequence"/>
</dbReference>